<dbReference type="RefSeq" id="WP_170274928.1">
    <property type="nucleotide sequence ID" value="NZ_BAAAKH010000006.1"/>
</dbReference>
<evidence type="ECO:0000313" key="2">
    <source>
        <dbReference type="EMBL" id="NNG80155.1"/>
    </source>
</evidence>
<dbReference type="EMBL" id="JABEMC010000010">
    <property type="protein sequence ID" value="NNG80155.1"/>
    <property type="molecule type" value="Genomic_DNA"/>
</dbReference>
<reference evidence="2 3" key="1">
    <citation type="submission" date="2020-05" db="EMBL/GenBank/DDBJ databases">
        <title>MicrobeNet Type strains.</title>
        <authorList>
            <person name="Nicholson A.C."/>
        </authorList>
    </citation>
    <scope>NUCLEOTIDE SEQUENCE [LARGE SCALE GENOMIC DNA]</scope>
    <source>
        <strain evidence="2 3">CCUG 46604</strain>
    </source>
</reference>
<name>A0A849AVW1_9MICO</name>
<organism evidence="2 3">
    <name type="scientific">Brevibacterium luteolum</name>
    <dbReference type="NCBI Taxonomy" id="199591"/>
    <lineage>
        <taxon>Bacteria</taxon>
        <taxon>Bacillati</taxon>
        <taxon>Actinomycetota</taxon>
        <taxon>Actinomycetes</taxon>
        <taxon>Micrococcales</taxon>
        <taxon>Brevibacteriaceae</taxon>
        <taxon>Brevibacterium</taxon>
    </lineage>
</organism>
<evidence type="ECO:0000256" key="1">
    <source>
        <dbReference type="SAM" id="MobiDB-lite"/>
    </source>
</evidence>
<dbReference type="AlphaFoldDB" id="A0A849AVW1"/>
<protein>
    <submittedName>
        <fullName evidence="2">Uncharacterized protein</fullName>
    </submittedName>
</protein>
<dbReference type="Proteomes" id="UP000549517">
    <property type="component" value="Unassembled WGS sequence"/>
</dbReference>
<comment type="caution">
    <text evidence="2">The sequence shown here is derived from an EMBL/GenBank/DDBJ whole genome shotgun (WGS) entry which is preliminary data.</text>
</comment>
<gene>
    <name evidence="2" type="ORF">HLA91_12360</name>
</gene>
<sequence>MEPSWMSAIAAVAGVAVTASSVAWSAAEFRVNSRNSSRPYVAVSFAPLERDDRIYFKVGNFSASAASNVTISFDDGLSAAEPSLLDFGAQIRRMYQSPDITLSPGEFNMSIYQDSPNSRKPGEIVAPERISGTIEYTGSATFSRKGRLRRKGARFVEEFALDAGPIKNLVRVSRSDHDIEQRLKTIATCIDRGVSKVDRAISELPFDNQRSFRPTPNSGDRALEDGCV</sequence>
<proteinExistence type="predicted"/>
<accession>A0A849AVW1</accession>
<evidence type="ECO:0000313" key="3">
    <source>
        <dbReference type="Proteomes" id="UP000549517"/>
    </source>
</evidence>
<feature type="compositionally biased region" description="Polar residues" evidence="1">
    <location>
        <begin position="208"/>
        <end position="218"/>
    </location>
</feature>
<feature type="region of interest" description="Disordered" evidence="1">
    <location>
        <begin position="207"/>
        <end position="228"/>
    </location>
</feature>